<name>A0AA38H475_9TREE</name>
<feature type="compositionally biased region" description="Basic and acidic residues" evidence="1">
    <location>
        <begin position="387"/>
        <end position="400"/>
    </location>
</feature>
<dbReference type="Proteomes" id="UP001164286">
    <property type="component" value="Unassembled WGS sequence"/>
</dbReference>
<feature type="compositionally biased region" description="Basic and acidic residues" evidence="1">
    <location>
        <begin position="326"/>
        <end position="339"/>
    </location>
</feature>
<evidence type="ECO:0000256" key="1">
    <source>
        <dbReference type="SAM" id="MobiDB-lite"/>
    </source>
</evidence>
<feature type="region of interest" description="Disordered" evidence="1">
    <location>
        <begin position="103"/>
        <end position="142"/>
    </location>
</feature>
<gene>
    <name evidence="2" type="ORF">MKK02DRAFT_28329</name>
</gene>
<organism evidence="2 3">
    <name type="scientific">Dioszegia hungarica</name>
    <dbReference type="NCBI Taxonomy" id="4972"/>
    <lineage>
        <taxon>Eukaryota</taxon>
        <taxon>Fungi</taxon>
        <taxon>Dikarya</taxon>
        <taxon>Basidiomycota</taxon>
        <taxon>Agaricomycotina</taxon>
        <taxon>Tremellomycetes</taxon>
        <taxon>Tremellales</taxon>
        <taxon>Bulleribasidiaceae</taxon>
        <taxon>Dioszegia</taxon>
    </lineage>
</organism>
<proteinExistence type="predicted"/>
<dbReference type="AlphaFoldDB" id="A0AA38H475"/>
<evidence type="ECO:0000313" key="2">
    <source>
        <dbReference type="EMBL" id="KAI9633502.1"/>
    </source>
</evidence>
<feature type="compositionally biased region" description="Polar residues" evidence="1">
    <location>
        <begin position="115"/>
        <end position="130"/>
    </location>
</feature>
<sequence length="423" mass="46724">MSDRDPASSSSSSSSSRPLPTSTSTPIRPPTSTDTLHPLLAPIGAPSFHAHHAHPAMPAAPPIPEKCLTFCSQRADAPPLCRMLCLRRRAKVLSRTEDLARLKGKSVRRDPAQQAEPQPTLLDQWTSTANGSGGGGGSSMEAARPFSSFNPFSRWNWNPFSALRKAVEPYSIIYVRGTPDGVVGRYMEEMEADDGNRDFGETISRHAKPRGREERVMEYLDWGDEGSLLHLPLSSVFHPITSMPSTVRTIFTPSYNILSLYIRSFTDGNGAQTRGAKNFLDAAYNLDGLTFLGKVRDHHSKMVKQRYEKEVEMQKEVKKAREIEAERRKERAEEVKRNMEGFTVDQPTAGDEEGKGQGHGHGEAEGKRYQGEIDRLRTGQGGSALRRKIEEAMERDEEYRRRKAAASAAGTGKGEGGPKSDDA</sequence>
<dbReference type="GeneID" id="77726739"/>
<keyword evidence="3" id="KW-1185">Reference proteome</keyword>
<feature type="region of interest" description="Disordered" evidence="1">
    <location>
        <begin position="1"/>
        <end position="43"/>
    </location>
</feature>
<dbReference type="RefSeq" id="XP_052943279.1">
    <property type="nucleotide sequence ID" value="XM_053087534.1"/>
</dbReference>
<feature type="region of interest" description="Disordered" evidence="1">
    <location>
        <begin position="326"/>
        <end position="423"/>
    </location>
</feature>
<reference evidence="2" key="1">
    <citation type="journal article" date="2022" name="G3 (Bethesda)">
        <title>High quality genome of the basidiomycete yeast Dioszegia hungarica PDD-24b-2 isolated from cloud water.</title>
        <authorList>
            <person name="Jarrige D."/>
            <person name="Haridas S."/>
            <person name="Bleykasten-Grosshans C."/>
            <person name="Joly M."/>
            <person name="Nadalig T."/>
            <person name="Sancelme M."/>
            <person name="Vuilleumier S."/>
            <person name="Grigoriev I.V."/>
            <person name="Amato P."/>
            <person name="Bringel F."/>
        </authorList>
    </citation>
    <scope>NUCLEOTIDE SEQUENCE</scope>
    <source>
        <strain evidence="2">PDD-24b-2</strain>
    </source>
</reference>
<feature type="compositionally biased region" description="Low complexity" evidence="1">
    <location>
        <begin position="7"/>
        <end position="35"/>
    </location>
</feature>
<comment type="caution">
    <text evidence="2">The sequence shown here is derived from an EMBL/GenBank/DDBJ whole genome shotgun (WGS) entry which is preliminary data.</text>
</comment>
<evidence type="ECO:0000313" key="3">
    <source>
        <dbReference type="Proteomes" id="UP001164286"/>
    </source>
</evidence>
<dbReference type="EMBL" id="JAKWFO010000008">
    <property type="protein sequence ID" value="KAI9633502.1"/>
    <property type="molecule type" value="Genomic_DNA"/>
</dbReference>
<accession>A0AA38H475</accession>
<feature type="compositionally biased region" description="Basic and acidic residues" evidence="1">
    <location>
        <begin position="352"/>
        <end position="377"/>
    </location>
</feature>
<protein>
    <submittedName>
        <fullName evidence="2">Uncharacterized protein</fullName>
    </submittedName>
</protein>